<proteinExistence type="predicted"/>
<sequence length="128" mass="14190">MAYMNFSDALPLAAHLAPARTEAAARFSGLEWSVIALARQDGLDSLEEPGRLSRLLGLLFGFGSNRKLADTKLETLRRLAVHGWRDGHRLSPEVQAEARRVGYSPDHVELMLARIAPYRIGRGREVLA</sequence>
<dbReference type="AlphaFoldDB" id="A0A437MB87"/>
<dbReference type="RefSeq" id="WP_127744487.1">
    <property type="nucleotide sequence ID" value="NZ_SACN01000001.1"/>
</dbReference>
<gene>
    <name evidence="1" type="ORF">EOD43_14215</name>
</gene>
<evidence type="ECO:0000313" key="2">
    <source>
        <dbReference type="Proteomes" id="UP000282971"/>
    </source>
</evidence>
<reference evidence="1 2" key="1">
    <citation type="submission" date="2019-01" db="EMBL/GenBank/DDBJ databases">
        <authorList>
            <person name="Chen W.-M."/>
        </authorList>
    </citation>
    <scope>NUCLEOTIDE SEQUENCE [LARGE SCALE GENOMIC DNA]</scope>
    <source>
        <strain evidence="1 2">CCP-7</strain>
    </source>
</reference>
<evidence type="ECO:0000313" key="1">
    <source>
        <dbReference type="EMBL" id="RVT94911.1"/>
    </source>
</evidence>
<dbReference type="Proteomes" id="UP000282971">
    <property type="component" value="Unassembled WGS sequence"/>
</dbReference>
<comment type="caution">
    <text evidence="1">The sequence shown here is derived from an EMBL/GenBank/DDBJ whole genome shotgun (WGS) entry which is preliminary data.</text>
</comment>
<keyword evidence="2" id="KW-1185">Reference proteome</keyword>
<organism evidence="1 2">
    <name type="scientific">Sphingomonas crocodyli</name>
    <dbReference type="NCBI Taxonomy" id="1979270"/>
    <lineage>
        <taxon>Bacteria</taxon>
        <taxon>Pseudomonadati</taxon>
        <taxon>Pseudomonadota</taxon>
        <taxon>Alphaproteobacteria</taxon>
        <taxon>Sphingomonadales</taxon>
        <taxon>Sphingomonadaceae</taxon>
        <taxon>Sphingomonas</taxon>
    </lineage>
</organism>
<accession>A0A437MB87</accession>
<name>A0A437MB87_9SPHN</name>
<protein>
    <submittedName>
        <fullName evidence="1">Uncharacterized protein</fullName>
    </submittedName>
</protein>
<dbReference type="EMBL" id="SACN01000001">
    <property type="protein sequence ID" value="RVT94911.1"/>
    <property type="molecule type" value="Genomic_DNA"/>
</dbReference>
<dbReference type="OrthoDB" id="7449825at2"/>